<dbReference type="EC" id="3.3.2.10" evidence="12"/>
<evidence type="ECO:0000256" key="10">
    <source>
        <dbReference type="PIRSR" id="PIRSR612777-2"/>
    </source>
</evidence>
<dbReference type="InterPro" id="IPR038502">
    <property type="entry name" value="M1_LTA-4_hydro/amino_C_sf"/>
</dbReference>
<organism evidence="14 15">
    <name type="scientific">Batrachochytrium dendrobatidis (strain JEL423)</name>
    <dbReference type="NCBI Taxonomy" id="403673"/>
    <lineage>
        <taxon>Eukaryota</taxon>
        <taxon>Fungi</taxon>
        <taxon>Fungi incertae sedis</taxon>
        <taxon>Chytridiomycota</taxon>
        <taxon>Chytridiomycota incertae sedis</taxon>
        <taxon>Chytridiomycetes</taxon>
        <taxon>Rhizophydiales</taxon>
        <taxon>Rhizophydiales incertae sedis</taxon>
        <taxon>Batrachochytrium</taxon>
    </lineage>
</organism>
<dbReference type="InterPro" id="IPR001930">
    <property type="entry name" value="Peptidase_M1"/>
</dbReference>
<dbReference type="InterPro" id="IPR034015">
    <property type="entry name" value="M1_LTA4H"/>
</dbReference>
<dbReference type="Gene3D" id="2.60.40.1730">
    <property type="entry name" value="tricorn interacting facor f3 domain"/>
    <property type="match status" value="1"/>
</dbReference>
<accession>A0A177WFC3</accession>
<dbReference type="InterPro" id="IPR015211">
    <property type="entry name" value="Peptidase_M1_C"/>
</dbReference>
<keyword evidence="7 11" id="KW-0862">Zinc</keyword>
<dbReference type="InterPro" id="IPR045357">
    <property type="entry name" value="Aminopeptidase_N-like_N"/>
</dbReference>
<keyword evidence="8 12" id="KW-0482">Metalloprotease</keyword>
<dbReference type="Gene3D" id="1.25.40.320">
    <property type="entry name" value="Peptidase M1, leukotriene A4 hydrolase/aminopeptidase C-terminal domain"/>
    <property type="match status" value="1"/>
</dbReference>
<dbReference type="GO" id="GO:0004301">
    <property type="term" value="F:epoxide hydrolase activity"/>
    <property type="evidence" value="ECO:0007669"/>
    <property type="project" value="UniProtKB-EC"/>
</dbReference>
<comment type="similarity">
    <text evidence="2 12">Belongs to the peptidase M1 family.</text>
</comment>
<reference evidence="14 15" key="1">
    <citation type="submission" date="2006-10" db="EMBL/GenBank/DDBJ databases">
        <title>The Genome Sequence of Batrachochytrium dendrobatidis JEL423.</title>
        <authorList>
            <consortium name="The Broad Institute Genome Sequencing Platform"/>
            <person name="Birren B."/>
            <person name="Lander E."/>
            <person name="Galagan J."/>
            <person name="Cuomo C."/>
            <person name="Devon K."/>
            <person name="Jaffe D."/>
            <person name="Butler J."/>
            <person name="Alvarez P."/>
            <person name="Gnerre S."/>
            <person name="Grabherr M."/>
            <person name="Kleber M."/>
            <person name="Mauceli E."/>
            <person name="Brockman W."/>
            <person name="Young S."/>
            <person name="LaButti K."/>
            <person name="Sykes S."/>
            <person name="DeCaprio D."/>
            <person name="Crawford M."/>
            <person name="Koehrsen M."/>
            <person name="Engels R."/>
            <person name="Montgomery P."/>
            <person name="Pearson M."/>
            <person name="Howarth C."/>
            <person name="Larson L."/>
            <person name="White J."/>
            <person name="O'Leary S."/>
            <person name="Kodira C."/>
            <person name="Zeng Q."/>
            <person name="Yandava C."/>
            <person name="Alvarado L."/>
            <person name="Longcore J."/>
            <person name="James T."/>
        </authorList>
    </citation>
    <scope>NUCLEOTIDE SEQUENCE [LARGE SCALE GENOMIC DNA]</scope>
    <source>
        <strain evidence="14 15">JEL423</strain>
    </source>
</reference>
<dbReference type="InterPro" id="IPR049980">
    <property type="entry name" value="LTA4H_cat"/>
</dbReference>
<dbReference type="PANTHER" id="PTHR45726:SF3">
    <property type="entry name" value="LEUKOTRIENE A-4 HYDROLASE"/>
    <property type="match status" value="1"/>
</dbReference>
<keyword evidence="6 12" id="KW-0378">Hydrolase</keyword>
<evidence type="ECO:0000256" key="2">
    <source>
        <dbReference type="ARBA" id="ARBA00010136"/>
    </source>
</evidence>
<evidence type="ECO:0000259" key="13">
    <source>
        <dbReference type="SMART" id="SM01263"/>
    </source>
</evidence>
<dbReference type="AlphaFoldDB" id="A0A177WFC3"/>
<proteinExistence type="inferred from homology"/>
<feature type="binding site" evidence="10">
    <location>
        <begin position="273"/>
        <end position="278"/>
    </location>
    <ligand>
        <name>a peptide</name>
        <dbReference type="ChEBI" id="CHEBI:60466"/>
    </ligand>
</feature>
<evidence type="ECO:0000256" key="12">
    <source>
        <dbReference type="RuleBase" id="RU361141"/>
    </source>
</evidence>
<dbReference type="PANTHER" id="PTHR45726">
    <property type="entry name" value="LEUKOTRIENE A-4 HYDROLASE"/>
    <property type="match status" value="1"/>
</dbReference>
<dbReference type="FunFam" id="3.30.2010.30:FF:000001">
    <property type="entry name" value="Leukotriene A(4) hydrolase"/>
    <property type="match status" value="1"/>
</dbReference>
<dbReference type="eggNOG" id="KOG1047">
    <property type="taxonomic scope" value="Eukaryota"/>
</dbReference>
<evidence type="ECO:0000256" key="11">
    <source>
        <dbReference type="PIRSR" id="PIRSR612777-3"/>
    </source>
</evidence>
<name>A0A177WFC3_BATDL</name>
<feature type="binding site" evidence="11">
    <location>
        <position position="302"/>
    </location>
    <ligand>
        <name>Zn(2+)</name>
        <dbReference type="ChEBI" id="CHEBI:29105"/>
        <note>catalytic</note>
    </ligand>
</feature>
<dbReference type="NCBIfam" id="TIGR02411">
    <property type="entry name" value="leuko_A4_hydro"/>
    <property type="match status" value="1"/>
</dbReference>
<dbReference type="EMBL" id="DS022302">
    <property type="protein sequence ID" value="OAJ38808.1"/>
    <property type="molecule type" value="Genomic_DNA"/>
</dbReference>
<keyword evidence="14" id="KW-0031">Aminopeptidase</keyword>
<dbReference type="FunFam" id="2.60.40.1730:FF:000004">
    <property type="entry name" value="Leukotriene A(4) hydrolase"/>
    <property type="match status" value="1"/>
</dbReference>
<feature type="active site" description="Proton donor" evidence="9">
    <location>
        <position position="392"/>
    </location>
</feature>
<dbReference type="Gene3D" id="1.10.390.10">
    <property type="entry name" value="Neutral Protease Domain 2"/>
    <property type="match status" value="1"/>
</dbReference>
<dbReference type="FunFam" id="1.25.40.320:FF:000001">
    <property type="entry name" value="Leukotriene A(4) hydrolase"/>
    <property type="match status" value="1"/>
</dbReference>
<feature type="binding site" evidence="11">
    <location>
        <position position="325"/>
    </location>
    <ligand>
        <name>Zn(2+)</name>
        <dbReference type="ChEBI" id="CHEBI:29105"/>
        <note>catalytic</note>
    </ligand>
</feature>
<evidence type="ECO:0000256" key="4">
    <source>
        <dbReference type="ARBA" id="ARBA00022670"/>
    </source>
</evidence>
<evidence type="ECO:0000256" key="6">
    <source>
        <dbReference type="ARBA" id="ARBA00022801"/>
    </source>
</evidence>
<dbReference type="Gene3D" id="3.30.2010.30">
    <property type="match status" value="1"/>
</dbReference>
<dbReference type="InterPro" id="IPR014782">
    <property type="entry name" value="Peptidase_M1_dom"/>
</dbReference>
<sequence length="623" mass="69772">MAATPTLCPTDPNSFANSHEAIIRHTHLNLTTDFDAKILHGFVEHTVSIVAASGANKVVLDSSYVDVKSVVIATDSTSLKFEVASRHDLFGSALTIYFGSTLACDQKVIVRIEYSTTSKCTALQWLNPSQTVGKTYPYLFSQCQAIHARSLLPCQDTPSVKHTYSAELTVPAELRALMSAVNAGESSSASAKHKTFKFEQKISIPSYLIAIAVGNIHGKRVGPRSTVWSEPEVVEAAAWEFADTESFIKTGEDLLTPYVWGVYDLLLLPASFPFGGMENPCLTFVTPTLLAGDRSLVDVVAHEIAHSWMGNLVTTQNWEHFWLNEGFTVFIERKIAGRLHGEPVRHFDAIIGMKSLREAVEHYEESGHMEYTCLCPKMTGQDPDDAFSSVPYEKGFNLLFYLEKLVGGPAVFEPYVKAHVEKFSHKSITTADFHKFLFEYFGKVENGSKLSVLHAVDWDSWFNKPGMPVVENEFDASLAHACEDLAKRWNLSRKESDPKFDAAEFSKLDSNQKVMFLKKLLDMPAFEAHTLDAMDRIYSLSLIKNAEVKFCWQMLCLSSELERIFPEVVEFISQVGRMKFVRPLYRALYKCKNGAELSKSTFLKHRDFYHPICAGMVAKDLGL</sequence>
<dbReference type="VEuPathDB" id="FungiDB:BDEG_22712"/>
<gene>
    <name evidence="14" type="ORF">BDEG_22712</name>
</gene>
<feature type="domain" description="Peptidase M1 leukotriene A4 hydrolase/aminopeptidase C-terminal" evidence="13">
    <location>
        <begin position="477"/>
        <end position="621"/>
    </location>
</feature>
<dbReference type="InterPro" id="IPR016024">
    <property type="entry name" value="ARM-type_fold"/>
</dbReference>
<dbReference type="GO" id="GO:0005829">
    <property type="term" value="C:cytosol"/>
    <property type="evidence" value="ECO:0007669"/>
    <property type="project" value="TreeGrafter"/>
</dbReference>
<dbReference type="SUPFAM" id="SSF63737">
    <property type="entry name" value="Leukotriene A4 hydrolase N-terminal domain"/>
    <property type="match status" value="1"/>
</dbReference>
<evidence type="ECO:0000256" key="5">
    <source>
        <dbReference type="ARBA" id="ARBA00022723"/>
    </source>
</evidence>
<evidence type="ECO:0000313" key="14">
    <source>
        <dbReference type="EMBL" id="OAJ38808.1"/>
    </source>
</evidence>
<feature type="active site" description="Proton acceptor" evidence="9">
    <location>
        <position position="303"/>
    </location>
</feature>
<feature type="binding site" evidence="11">
    <location>
        <position position="306"/>
    </location>
    <ligand>
        <name>Zn(2+)</name>
        <dbReference type="ChEBI" id="CHEBI:29105"/>
        <note>catalytic</note>
    </ligand>
</feature>
<dbReference type="PRINTS" id="PR00756">
    <property type="entry name" value="ALADIPTASE"/>
</dbReference>
<dbReference type="Pfam" id="PF09127">
    <property type="entry name" value="Leuk-A4-hydro_C"/>
    <property type="match status" value="1"/>
</dbReference>
<dbReference type="CDD" id="cd09599">
    <property type="entry name" value="M1_LTA4H"/>
    <property type="match status" value="1"/>
</dbReference>
<dbReference type="Pfam" id="PF17900">
    <property type="entry name" value="Peptidase_M1_N"/>
    <property type="match status" value="1"/>
</dbReference>
<dbReference type="SUPFAM" id="SSF48371">
    <property type="entry name" value="ARM repeat"/>
    <property type="match status" value="1"/>
</dbReference>
<comment type="cofactor">
    <cofactor evidence="11 12">
        <name>Zn(2+)</name>
        <dbReference type="ChEBI" id="CHEBI:29105"/>
    </cofactor>
    <text evidence="11 12">Binds 1 zinc ion per subunit.</text>
</comment>
<feature type="binding site" evidence="10">
    <location>
        <begin position="142"/>
        <end position="144"/>
    </location>
    <ligand>
        <name>a peptide</name>
        <dbReference type="ChEBI" id="CHEBI:60466"/>
    </ligand>
</feature>
<keyword evidence="5 11" id="KW-0479">Metal-binding</keyword>
<dbReference type="GO" id="GO:0006508">
    <property type="term" value="P:proteolysis"/>
    <property type="evidence" value="ECO:0007669"/>
    <property type="project" value="UniProtKB-KW"/>
</dbReference>
<dbReference type="Pfam" id="PF01433">
    <property type="entry name" value="Peptidase_M1"/>
    <property type="match status" value="1"/>
</dbReference>
<dbReference type="InterPro" id="IPR042097">
    <property type="entry name" value="Aminopeptidase_N-like_N_sf"/>
</dbReference>
<comment type="subcellular location">
    <subcellularLocation>
        <location evidence="1 12">Cytoplasm</location>
    </subcellularLocation>
</comment>
<dbReference type="FunFam" id="1.10.390.10:FF:000003">
    <property type="entry name" value="Leukotriene A(4) hydrolase"/>
    <property type="match status" value="1"/>
</dbReference>
<dbReference type="InterPro" id="IPR027268">
    <property type="entry name" value="Peptidase_M4/M1_CTD_sf"/>
</dbReference>
<keyword evidence="4 12" id="KW-0645">Protease</keyword>
<dbReference type="GO" id="GO:0070006">
    <property type="term" value="F:metalloaminopeptidase activity"/>
    <property type="evidence" value="ECO:0007669"/>
    <property type="project" value="UniProtKB-ARBA"/>
</dbReference>
<feature type="binding site" evidence="10">
    <location>
        <begin position="577"/>
        <end position="579"/>
    </location>
    <ligand>
        <name>a peptide</name>
        <dbReference type="ChEBI" id="CHEBI:60466"/>
    </ligand>
</feature>
<dbReference type="SUPFAM" id="SSF55486">
    <property type="entry name" value="Metalloproteases ('zincins'), catalytic domain"/>
    <property type="match status" value="1"/>
</dbReference>
<reference evidence="14 15" key="2">
    <citation type="submission" date="2016-05" db="EMBL/GenBank/DDBJ databases">
        <title>Lineage-specific infection strategies underlie the spectrum of fungal disease in amphibians.</title>
        <authorList>
            <person name="Cuomo C.A."/>
            <person name="Farrer R.A."/>
            <person name="James T."/>
            <person name="Longcore J."/>
            <person name="Birren B."/>
        </authorList>
    </citation>
    <scope>NUCLEOTIDE SEQUENCE [LARGE SCALE GENOMIC DNA]</scope>
    <source>
        <strain evidence="14 15">JEL423</strain>
    </source>
</reference>
<evidence type="ECO:0000256" key="3">
    <source>
        <dbReference type="ARBA" id="ARBA00022490"/>
    </source>
</evidence>
<evidence type="ECO:0000256" key="1">
    <source>
        <dbReference type="ARBA" id="ARBA00004496"/>
    </source>
</evidence>
<dbReference type="GO" id="GO:0008270">
    <property type="term" value="F:zinc ion binding"/>
    <property type="evidence" value="ECO:0007669"/>
    <property type="project" value="InterPro"/>
</dbReference>
<dbReference type="OrthoDB" id="79562at2759"/>
<protein>
    <recommendedName>
        <fullName evidence="12">Leukotriene A(4) hydrolase</fullName>
        <shortName evidence="12">LTA-4 hydrolase</shortName>
        <ecNumber evidence="12">3.3.2.10</ecNumber>
        <ecNumber evidence="12">3.4.11.-</ecNumber>
    </recommendedName>
</protein>
<dbReference type="Proteomes" id="UP000077115">
    <property type="component" value="Unassembled WGS sequence"/>
</dbReference>
<evidence type="ECO:0000256" key="7">
    <source>
        <dbReference type="ARBA" id="ARBA00022833"/>
    </source>
</evidence>
<dbReference type="SMART" id="SM01263">
    <property type="entry name" value="Leuk-A4-hydro_C"/>
    <property type="match status" value="1"/>
</dbReference>
<evidence type="ECO:0000256" key="9">
    <source>
        <dbReference type="PIRSR" id="PIRSR612777-1"/>
    </source>
</evidence>
<dbReference type="STRING" id="403673.A0A177WFC3"/>
<evidence type="ECO:0000313" key="15">
    <source>
        <dbReference type="Proteomes" id="UP000077115"/>
    </source>
</evidence>
<evidence type="ECO:0000256" key="8">
    <source>
        <dbReference type="ARBA" id="ARBA00023049"/>
    </source>
</evidence>
<keyword evidence="3 12" id="KW-0963">Cytoplasm</keyword>
<comment type="catalytic activity">
    <reaction evidence="12">
        <text>an epoxide + H2O = an ethanediol</text>
        <dbReference type="Rhea" id="RHEA:19037"/>
        <dbReference type="ChEBI" id="CHEBI:15377"/>
        <dbReference type="ChEBI" id="CHEBI:32955"/>
        <dbReference type="ChEBI" id="CHEBI:140594"/>
        <dbReference type="EC" id="3.3.2.10"/>
    </reaction>
</comment>
<dbReference type="EC" id="3.4.11.-" evidence="12"/>
<dbReference type="InterPro" id="IPR012777">
    <property type="entry name" value="LTA4H"/>
</dbReference>